<dbReference type="Proteomes" id="UP000324222">
    <property type="component" value="Unassembled WGS sequence"/>
</dbReference>
<sequence>MYLEIRDEKSKVHCEMSAKCAFLRRVVHRLGYTCEVTCPPVPGWLPAEDAETLRKTGGRRTCFRAHHTFAIFAKYTLTARTIVAAYTNDCGVKFVRLRSPRRSWLYGIVARQQKWGLY</sequence>
<protein>
    <submittedName>
        <fullName evidence="1">Uncharacterized protein</fullName>
    </submittedName>
</protein>
<proteinExistence type="predicted"/>
<dbReference type="EMBL" id="VSRR010014109">
    <property type="protein sequence ID" value="MPC56636.1"/>
    <property type="molecule type" value="Genomic_DNA"/>
</dbReference>
<organism evidence="1 2">
    <name type="scientific">Portunus trituberculatus</name>
    <name type="common">Swimming crab</name>
    <name type="synonym">Neptunus trituberculatus</name>
    <dbReference type="NCBI Taxonomy" id="210409"/>
    <lineage>
        <taxon>Eukaryota</taxon>
        <taxon>Metazoa</taxon>
        <taxon>Ecdysozoa</taxon>
        <taxon>Arthropoda</taxon>
        <taxon>Crustacea</taxon>
        <taxon>Multicrustacea</taxon>
        <taxon>Malacostraca</taxon>
        <taxon>Eumalacostraca</taxon>
        <taxon>Eucarida</taxon>
        <taxon>Decapoda</taxon>
        <taxon>Pleocyemata</taxon>
        <taxon>Brachyura</taxon>
        <taxon>Eubrachyura</taxon>
        <taxon>Portunoidea</taxon>
        <taxon>Portunidae</taxon>
        <taxon>Portuninae</taxon>
        <taxon>Portunus</taxon>
    </lineage>
</organism>
<accession>A0A5B7GGF4</accession>
<reference evidence="1 2" key="1">
    <citation type="submission" date="2019-05" db="EMBL/GenBank/DDBJ databases">
        <title>Another draft genome of Portunus trituberculatus and its Hox gene families provides insights of decapod evolution.</title>
        <authorList>
            <person name="Jeong J.-H."/>
            <person name="Song I."/>
            <person name="Kim S."/>
            <person name="Choi T."/>
            <person name="Kim D."/>
            <person name="Ryu S."/>
            <person name="Kim W."/>
        </authorList>
    </citation>
    <scope>NUCLEOTIDE SEQUENCE [LARGE SCALE GENOMIC DNA]</scope>
    <source>
        <tissue evidence="1">Muscle</tissue>
    </source>
</reference>
<gene>
    <name evidence="1" type="ORF">E2C01_050600</name>
</gene>
<name>A0A5B7GGF4_PORTR</name>
<comment type="caution">
    <text evidence="1">The sequence shown here is derived from an EMBL/GenBank/DDBJ whole genome shotgun (WGS) entry which is preliminary data.</text>
</comment>
<evidence type="ECO:0000313" key="2">
    <source>
        <dbReference type="Proteomes" id="UP000324222"/>
    </source>
</evidence>
<keyword evidence="2" id="KW-1185">Reference proteome</keyword>
<dbReference type="AlphaFoldDB" id="A0A5B7GGF4"/>
<evidence type="ECO:0000313" key="1">
    <source>
        <dbReference type="EMBL" id="MPC56636.1"/>
    </source>
</evidence>